<name>A3ZSQ7_9BACT</name>
<organism evidence="9 10">
    <name type="scientific">Blastopirellula marina DSM 3645</name>
    <dbReference type="NCBI Taxonomy" id="314230"/>
    <lineage>
        <taxon>Bacteria</taxon>
        <taxon>Pseudomonadati</taxon>
        <taxon>Planctomycetota</taxon>
        <taxon>Planctomycetia</taxon>
        <taxon>Pirellulales</taxon>
        <taxon>Pirellulaceae</taxon>
        <taxon>Blastopirellula</taxon>
    </lineage>
</organism>
<sequence>MANMTRIMIWSLALTLIGGGYWFTTQQPSTATRLLAQDANTPPGAAPIESSPSPPPQGTGFIDILLSGGIVGNLIMLLLLALSLTAAYLVFEHAMAIRHKELSPPGLADEVREQLIAGNVKEAEKVCHTHPSFLSFVLLSGIAELDSGWTGVEKALEDSVAEQSARLFRKIEYLSVIGNIAPMVGLLGTVTGMIFAFQQVASTQGAAGAADLAEGIYQALVTTVGGLLVAIPSLGAFAVFRNWVDELVAECAYEAQQVFTPLKRRRRQAAAPTQGGRSG</sequence>
<evidence type="ECO:0000256" key="5">
    <source>
        <dbReference type="ARBA" id="ARBA00023136"/>
    </source>
</evidence>
<keyword evidence="4 7" id="KW-1133">Transmembrane helix</keyword>
<gene>
    <name evidence="9" type="ORF">DSM3645_10807</name>
</gene>
<evidence type="ECO:0000313" key="10">
    <source>
        <dbReference type="Proteomes" id="UP000004358"/>
    </source>
</evidence>
<dbReference type="eggNOG" id="COG0811">
    <property type="taxonomic scope" value="Bacteria"/>
</dbReference>
<dbReference type="GO" id="GO:0017038">
    <property type="term" value="P:protein import"/>
    <property type="evidence" value="ECO:0007669"/>
    <property type="project" value="TreeGrafter"/>
</dbReference>
<comment type="similarity">
    <text evidence="6">Belongs to the exbB/tolQ family.</text>
</comment>
<protein>
    <submittedName>
        <fullName evidence="9">Probable TolQ-type transport protein</fullName>
    </submittedName>
</protein>
<dbReference type="HOGENOM" id="CLU_053325_4_0_0"/>
<evidence type="ECO:0000256" key="3">
    <source>
        <dbReference type="ARBA" id="ARBA00022692"/>
    </source>
</evidence>
<feature type="transmembrane region" description="Helical" evidence="7">
    <location>
        <begin position="173"/>
        <end position="196"/>
    </location>
</feature>
<dbReference type="EMBL" id="AANZ01000009">
    <property type="protein sequence ID" value="EAQ80329.1"/>
    <property type="molecule type" value="Genomic_DNA"/>
</dbReference>
<dbReference type="AlphaFoldDB" id="A3ZSQ7"/>
<keyword evidence="2" id="KW-1003">Cell membrane</keyword>
<comment type="caution">
    <text evidence="9">The sequence shown here is derived from an EMBL/GenBank/DDBJ whole genome shotgun (WGS) entry which is preliminary data.</text>
</comment>
<keyword evidence="6" id="KW-0653">Protein transport</keyword>
<evidence type="ECO:0000256" key="1">
    <source>
        <dbReference type="ARBA" id="ARBA00004651"/>
    </source>
</evidence>
<dbReference type="STRING" id="314230.DSM3645_10807"/>
<feature type="transmembrane region" description="Helical" evidence="7">
    <location>
        <begin position="216"/>
        <end position="240"/>
    </location>
</feature>
<dbReference type="InterPro" id="IPR050790">
    <property type="entry name" value="ExbB/TolQ_transport"/>
</dbReference>
<feature type="transmembrane region" description="Helical" evidence="7">
    <location>
        <begin position="60"/>
        <end position="91"/>
    </location>
</feature>
<dbReference type="PANTHER" id="PTHR30625:SF17">
    <property type="entry name" value="TOLQ-RELATED"/>
    <property type="match status" value="1"/>
</dbReference>
<keyword evidence="6" id="KW-0813">Transport</keyword>
<keyword evidence="3 7" id="KW-0812">Transmembrane</keyword>
<evidence type="ECO:0000313" key="9">
    <source>
        <dbReference type="EMBL" id="EAQ80329.1"/>
    </source>
</evidence>
<dbReference type="GO" id="GO:0005886">
    <property type="term" value="C:plasma membrane"/>
    <property type="evidence" value="ECO:0007669"/>
    <property type="project" value="UniProtKB-SubCell"/>
</dbReference>
<accession>A3ZSQ7</accession>
<evidence type="ECO:0000256" key="2">
    <source>
        <dbReference type="ARBA" id="ARBA00022475"/>
    </source>
</evidence>
<feature type="domain" description="MotA/TolQ/ExbB proton channel" evidence="8">
    <location>
        <begin position="150"/>
        <end position="250"/>
    </location>
</feature>
<dbReference type="Pfam" id="PF01618">
    <property type="entry name" value="MotA_ExbB"/>
    <property type="match status" value="1"/>
</dbReference>
<dbReference type="Proteomes" id="UP000004358">
    <property type="component" value="Unassembled WGS sequence"/>
</dbReference>
<dbReference type="InterPro" id="IPR002898">
    <property type="entry name" value="MotA_ExbB_proton_chnl"/>
</dbReference>
<keyword evidence="5 7" id="KW-0472">Membrane</keyword>
<evidence type="ECO:0000256" key="4">
    <source>
        <dbReference type="ARBA" id="ARBA00022989"/>
    </source>
</evidence>
<comment type="subcellular location">
    <subcellularLocation>
        <location evidence="1">Cell membrane</location>
        <topology evidence="1">Multi-pass membrane protein</topology>
    </subcellularLocation>
    <subcellularLocation>
        <location evidence="6">Membrane</location>
        <topology evidence="6">Multi-pass membrane protein</topology>
    </subcellularLocation>
</comment>
<evidence type="ECO:0000256" key="6">
    <source>
        <dbReference type="RuleBase" id="RU004057"/>
    </source>
</evidence>
<proteinExistence type="inferred from homology"/>
<evidence type="ECO:0000259" key="8">
    <source>
        <dbReference type="Pfam" id="PF01618"/>
    </source>
</evidence>
<reference evidence="9 10" key="1">
    <citation type="submission" date="2006-02" db="EMBL/GenBank/DDBJ databases">
        <authorList>
            <person name="Amann R."/>
            <person name="Ferriera S."/>
            <person name="Johnson J."/>
            <person name="Kravitz S."/>
            <person name="Halpern A."/>
            <person name="Remington K."/>
            <person name="Beeson K."/>
            <person name="Tran B."/>
            <person name="Rogers Y.-H."/>
            <person name="Friedman R."/>
            <person name="Venter J.C."/>
        </authorList>
    </citation>
    <scope>NUCLEOTIDE SEQUENCE [LARGE SCALE GENOMIC DNA]</scope>
    <source>
        <strain evidence="9 10">DSM 3645</strain>
    </source>
</reference>
<evidence type="ECO:0000256" key="7">
    <source>
        <dbReference type="SAM" id="Phobius"/>
    </source>
</evidence>
<dbReference type="PANTHER" id="PTHR30625">
    <property type="entry name" value="PROTEIN TOLQ"/>
    <property type="match status" value="1"/>
</dbReference>